<dbReference type="Proteomes" id="UP001231189">
    <property type="component" value="Unassembled WGS sequence"/>
</dbReference>
<comment type="caution">
    <text evidence="3">The sequence shown here is derived from an EMBL/GenBank/DDBJ whole genome shotgun (WGS) entry which is preliminary data.</text>
</comment>
<dbReference type="PANTHER" id="PTHR35046">
    <property type="entry name" value="ZINC KNUCKLE (CCHC-TYPE) FAMILY PROTEIN"/>
    <property type="match status" value="1"/>
</dbReference>
<evidence type="ECO:0000256" key="1">
    <source>
        <dbReference type="SAM" id="MobiDB-lite"/>
    </source>
</evidence>
<feature type="compositionally biased region" description="Polar residues" evidence="1">
    <location>
        <begin position="200"/>
        <end position="219"/>
    </location>
</feature>
<sequence>MPKFKGEDDAEANLSWALRVDKIFRIHNYSCAKKVAMASLEFENYANTWWEQVVTLREEKCEPPIETWEEMKEEMQASIVPSHYMTDLFNKLQKLKQGTKTIEEFYKEMELTMMQANIQEFESQTIARFFNGLNYPIKRIVEFQPYSNMAELVHQSSKAERQVNEDNKYNKSKSYFASKITTPATTTSAKTSTSTTPSKQLTIQSRIKQPVTPTASSKASTGPNNVTYFKFGTQGHKSFECKNTKVTITMENGDIETLSEGEYEALVQAAIANEEDYDEESGEDPLLCMHDPSKSIKVIIEGGS</sequence>
<keyword evidence="4" id="KW-1185">Reference proteome</keyword>
<feature type="compositionally biased region" description="Low complexity" evidence="1">
    <location>
        <begin position="186"/>
        <end position="199"/>
    </location>
</feature>
<evidence type="ECO:0000313" key="3">
    <source>
        <dbReference type="EMBL" id="KAK1608383.1"/>
    </source>
</evidence>
<feature type="region of interest" description="Disordered" evidence="1">
    <location>
        <begin position="186"/>
        <end position="219"/>
    </location>
</feature>
<evidence type="ECO:0000313" key="4">
    <source>
        <dbReference type="Proteomes" id="UP001231189"/>
    </source>
</evidence>
<accession>A0AAD8QWG9</accession>
<dbReference type="Pfam" id="PF03732">
    <property type="entry name" value="Retrotrans_gag"/>
    <property type="match status" value="1"/>
</dbReference>
<feature type="domain" description="Retrotransposon gag" evidence="2">
    <location>
        <begin position="37"/>
        <end position="134"/>
    </location>
</feature>
<dbReference type="PANTHER" id="PTHR35046:SF9">
    <property type="entry name" value="RNA-DIRECTED DNA POLYMERASE"/>
    <property type="match status" value="1"/>
</dbReference>
<proteinExistence type="predicted"/>
<name>A0AAD8QWG9_LOLMU</name>
<protein>
    <recommendedName>
        <fullName evidence="2">Retrotransposon gag domain-containing protein</fullName>
    </recommendedName>
</protein>
<dbReference type="InterPro" id="IPR005162">
    <property type="entry name" value="Retrotrans_gag_dom"/>
</dbReference>
<gene>
    <name evidence="3" type="ORF">QYE76_032056</name>
</gene>
<dbReference type="AlphaFoldDB" id="A0AAD8QWG9"/>
<reference evidence="3" key="1">
    <citation type="submission" date="2023-07" db="EMBL/GenBank/DDBJ databases">
        <title>A chromosome-level genome assembly of Lolium multiflorum.</title>
        <authorList>
            <person name="Chen Y."/>
            <person name="Copetti D."/>
            <person name="Kolliker R."/>
            <person name="Studer B."/>
        </authorList>
    </citation>
    <scope>NUCLEOTIDE SEQUENCE</scope>
    <source>
        <strain evidence="3">02402/16</strain>
        <tissue evidence="3">Leaf</tissue>
    </source>
</reference>
<dbReference type="EMBL" id="JAUUTY010000007">
    <property type="protein sequence ID" value="KAK1608383.1"/>
    <property type="molecule type" value="Genomic_DNA"/>
</dbReference>
<organism evidence="3 4">
    <name type="scientific">Lolium multiflorum</name>
    <name type="common">Italian ryegrass</name>
    <name type="synonym">Lolium perenne subsp. multiflorum</name>
    <dbReference type="NCBI Taxonomy" id="4521"/>
    <lineage>
        <taxon>Eukaryota</taxon>
        <taxon>Viridiplantae</taxon>
        <taxon>Streptophyta</taxon>
        <taxon>Embryophyta</taxon>
        <taxon>Tracheophyta</taxon>
        <taxon>Spermatophyta</taxon>
        <taxon>Magnoliopsida</taxon>
        <taxon>Liliopsida</taxon>
        <taxon>Poales</taxon>
        <taxon>Poaceae</taxon>
        <taxon>BOP clade</taxon>
        <taxon>Pooideae</taxon>
        <taxon>Poodae</taxon>
        <taxon>Poeae</taxon>
        <taxon>Poeae Chloroplast Group 2 (Poeae type)</taxon>
        <taxon>Loliodinae</taxon>
        <taxon>Loliinae</taxon>
        <taxon>Lolium</taxon>
    </lineage>
</organism>
<evidence type="ECO:0000259" key="2">
    <source>
        <dbReference type="Pfam" id="PF03732"/>
    </source>
</evidence>